<keyword evidence="7" id="KW-0249">Electron transport</keyword>
<dbReference type="Proteomes" id="UP000307756">
    <property type="component" value="Unassembled WGS sequence"/>
</dbReference>
<dbReference type="InterPro" id="IPR001226">
    <property type="entry name" value="Flavodoxin_CS"/>
</dbReference>
<dbReference type="Pfam" id="PF00258">
    <property type="entry name" value="Flavodoxin_1"/>
    <property type="match status" value="1"/>
</dbReference>
<dbReference type="OrthoDB" id="9790745at2"/>
<dbReference type="InterPro" id="IPR050619">
    <property type="entry name" value="Flavodoxin"/>
</dbReference>
<organism evidence="9 10">
    <name type="scientific">Robertmurraya kyonggiensis</name>
    <dbReference type="NCBI Taxonomy" id="1037680"/>
    <lineage>
        <taxon>Bacteria</taxon>
        <taxon>Bacillati</taxon>
        <taxon>Bacillota</taxon>
        <taxon>Bacilli</taxon>
        <taxon>Bacillales</taxon>
        <taxon>Bacillaceae</taxon>
        <taxon>Robertmurraya</taxon>
    </lineage>
</organism>
<comment type="similarity">
    <text evidence="3">Belongs to the flavodoxin family.</text>
</comment>
<evidence type="ECO:0000256" key="5">
    <source>
        <dbReference type="ARBA" id="ARBA00022630"/>
    </source>
</evidence>
<dbReference type="PANTHER" id="PTHR42809:SF1">
    <property type="entry name" value="FLAVODOXIN 1"/>
    <property type="match status" value="1"/>
</dbReference>
<feature type="domain" description="Flavodoxin-like" evidence="8">
    <location>
        <begin position="3"/>
        <end position="136"/>
    </location>
</feature>
<name>A0A4U1D6Q3_9BACI</name>
<dbReference type="PANTHER" id="PTHR42809">
    <property type="entry name" value="FLAVODOXIN 2"/>
    <property type="match status" value="1"/>
</dbReference>
<dbReference type="PRINTS" id="PR00369">
    <property type="entry name" value="FLAVODOXIN"/>
</dbReference>
<comment type="function">
    <text evidence="2">Low-potential electron donor to a number of redox enzymes.</text>
</comment>
<evidence type="ECO:0000256" key="1">
    <source>
        <dbReference type="ARBA" id="ARBA00001917"/>
    </source>
</evidence>
<dbReference type="AlphaFoldDB" id="A0A4U1D6Q3"/>
<evidence type="ECO:0000259" key="8">
    <source>
        <dbReference type="PROSITE" id="PS50902"/>
    </source>
</evidence>
<dbReference type="GO" id="GO:0010181">
    <property type="term" value="F:FMN binding"/>
    <property type="evidence" value="ECO:0007669"/>
    <property type="project" value="InterPro"/>
</dbReference>
<dbReference type="InterPro" id="IPR001094">
    <property type="entry name" value="Flavdoxin-like"/>
</dbReference>
<evidence type="ECO:0000313" key="10">
    <source>
        <dbReference type="Proteomes" id="UP000307756"/>
    </source>
</evidence>
<dbReference type="EMBL" id="SWBM01000001">
    <property type="protein sequence ID" value="TKC18242.1"/>
    <property type="molecule type" value="Genomic_DNA"/>
</dbReference>
<dbReference type="InterPro" id="IPR008254">
    <property type="entry name" value="Flavodoxin/NO_synth"/>
</dbReference>
<dbReference type="GO" id="GO:0016651">
    <property type="term" value="F:oxidoreductase activity, acting on NAD(P)H"/>
    <property type="evidence" value="ECO:0007669"/>
    <property type="project" value="UniProtKB-ARBA"/>
</dbReference>
<dbReference type="GO" id="GO:0009055">
    <property type="term" value="F:electron transfer activity"/>
    <property type="evidence" value="ECO:0007669"/>
    <property type="project" value="InterPro"/>
</dbReference>
<evidence type="ECO:0000256" key="3">
    <source>
        <dbReference type="ARBA" id="ARBA00005267"/>
    </source>
</evidence>
<evidence type="ECO:0000256" key="2">
    <source>
        <dbReference type="ARBA" id="ARBA00003297"/>
    </source>
</evidence>
<reference evidence="9 10" key="1">
    <citation type="journal article" date="2011" name="J. Microbiol.">
        <title>Bacillus kyonggiensis sp. nov., isolated from soil of a lettuce field.</title>
        <authorList>
            <person name="Dong K."/>
            <person name="Lee S."/>
        </authorList>
    </citation>
    <scope>NUCLEOTIDE SEQUENCE [LARGE SCALE GENOMIC DNA]</scope>
    <source>
        <strain evidence="9 10">NB22</strain>
    </source>
</reference>
<dbReference type="RefSeq" id="WP_136828957.1">
    <property type="nucleotide sequence ID" value="NZ_SWBM01000001.1"/>
</dbReference>
<keyword evidence="6" id="KW-0288">FMN</keyword>
<evidence type="ECO:0000256" key="4">
    <source>
        <dbReference type="ARBA" id="ARBA00022448"/>
    </source>
</evidence>
<evidence type="ECO:0000313" key="9">
    <source>
        <dbReference type="EMBL" id="TKC18242.1"/>
    </source>
</evidence>
<keyword evidence="10" id="KW-1185">Reference proteome</keyword>
<sequence length="136" mass="15089">MKLAIVYTSITGNTEELAEVLSGCFREQGMKTDCYPLENFSLSSISDYDSLVIGTYTWGDGDVPDELLHLQQELLRCPQLVTGIFGTGDRFYPKFCGAVDELQEIFLDAVPLKIELSPQSIDMSHIENFVGQVLGT</sequence>
<evidence type="ECO:0000256" key="7">
    <source>
        <dbReference type="ARBA" id="ARBA00022982"/>
    </source>
</evidence>
<dbReference type="PROSITE" id="PS00201">
    <property type="entry name" value="FLAVODOXIN"/>
    <property type="match status" value="1"/>
</dbReference>
<dbReference type="InterPro" id="IPR029039">
    <property type="entry name" value="Flavoprotein-like_sf"/>
</dbReference>
<keyword evidence="4" id="KW-0813">Transport</keyword>
<keyword evidence="5" id="KW-0285">Flavoprotein</keyword>
<comment type="cofactor">
    <cofactor evidence="1">
        <name>FMN</name>
        <dbReference type="ChEBI" id="CHEBI:58210"/>
    </cofactor>
</comment>
<protein>
    <submittedName>
        <fullName evidence="9">Flavodoxin</fullName>
    </submittedName>
</protein>
<accession>A0A4U1D6Q3</accession>
<dbReference type="Gene3D" id="3.40.50.360">
    <property type="match status" value="1"/>
</dbReference>
<proteinExistence type="inferred from homology"/>
<dbReference type="PROSITE" id="PS50902">
    <property type="entry name" value="FLAVODOXIN_LIKE"/>
    <property type="match status" value="1"/>
</dbReference>
<comment type="caution">
    <text evidence="9">The sequence shown here is derived from an EMBL/GenBank/DDBJ whole genome shotgun (WGS) entry which is preliminary data.</text>
</comment>
<evidence type="ECO:0000256" key="6">
    <source>
        <dbReference type="ARBA" id="ARBA00022643"/>
    </source>
</evidence>
<dbReference type="SUPFAM" id="SSF52218">
    <property type="entry name" value="Flavoproteins"/>
    <property type="match status" value="1"/>
</dbReference>
<gene>
    <name evidence="9" type="ORF">FA727_01410</name>
</gene>